<dbReference type="RefSeq" id="NP_918976.1">
    <property type="nucleotide sequence ID" value="NC_005091.2"/>
</dbReference>
<accession>Q6UYJ8</accession>
<evidence type="ECO:0000313" key="3">
    <source>
        <dbReference type="Proteomes" id="UP000002549"/>
    </source>
</evidence>
<dbReference type="OrthoDB" id="9860at10239"/>
<dbReference type="GeneID" id="2559574"/>
<reference evidence="2" key="1">
    <citation type="submission" date="2006-02" db="EMBL/GenBank/DDBJ databases">
        <title>Complete nucleotide sequence of BcepNazgul, a novel soil phage of Burkholderia cepacia genomovar VII.</title>
        <authorList>
            <person name="Summer E.J."/>
            <person name="Peek M.L."/>
            <person name="Haliburton J.R."/>
            <person name="Hall E."/>
            <person name="Heusinkveld K."/>
            <person name="Simser J."/>
            <person name="No E.G."/>
            <person name="Gonzalez C.F."/>
            <person name="Young R.F."/>
        </authorList>
    </citation>
    <scope>NUCLEOTIDE SEQUENCE [LARGE SCALE GENOMIC DNA]</scope>
</reference>
<gene>
    <name evidence="2" type="ORF">Nazgul43</name>
</gene>
<dbReference type="Proteomes" id="UP000002549">
    <property type="component" value="Segment"/>
</dbReference>
<dbReference type="Pfam" id="PF13550">
    <property type="entry name" value="Phage-tail_3"/>
    <property type="match status" value="1"/>
</dbReference>
<dbReference type="EMBL" id="AY357582">
    <property type="protein sequence ID" value="AAQ63343.1"/>
    <property type="molecule type" value="Genomic_DNA"/>
</dbReference>
<feature type="domain" description="Tip attachment protein J" evidence="1">
    <location>
        <begin position="264"/>
        <end position="357"/>
    </location>
</feature>
<sequence>MGGGGKSGDTVIGYRYYFGIHAALCRGPVDELVAITVGDLTAWAGSVSTSGQIYINSPELFGGDKKEGGIQGNADIMMGEATQQVNPRLAAMLGGIVPAFRGVFTVFFDGLICAMNPYPKAWKFRVRRSIQGWDGPVFYPEKATIQMANQTIKAMNPAHIIYECATNREWGRGFPRELIDEQSFTDAANKLCSECFGLCIRWNRQDDLDAFVQQVLNHIGGAIYFDRKTAKLTLRLIRSDYDPATIPHFDYTSGLLNISQDGNSSDTSRNEQIVTYHDPITDEDKQVRAQNVGNMRAVGAMYSVTTAYPAIPTADLAMRVAMRDLKSNGTPLKRFTLTLDRRAAKLAPTDVFSISVPQLGIENMILRAGKIQAGRYEEGSFQITAVQDIFGLPSTTYVEAEPGQYVPPNRTPVAPAVYRTTEATYRDLVRQLSPADLAQVPADSGTFVAVARKPNIFSLSYQVWDDPGITNTYRKVNTAAFTPLVVLSQPLGQFDTTLRFDDNEDTDLIEPGMAAIIGDEIIEVVSYDIGTKLVTIRRGCVDTLPAAHLRNDIVWVYDDYFGADPSEFSEGMQIAVQFRTQTTSSVLQANAAPTSTIEIVARQNMPYPPGNLKLNGQRYAEVSSVRGDLIFTWAHRDRIAQQDKLVAHEDVSVGPETGVTYNIRIYDSANTLIVQQTGITADTYTFPEAAVGHGQGATLRAEVESTRSGITCYQKYDFTFTHWLTADSGWGLNWGNDFGGQ</sequence>
<protein>
    <submittedName>
        <fullName evidence="2">Conserved tail assembly protein</fullName>
    </submittedName>
</protein>
<name>Q6UYJ8_9CAUD</name>
<organism evidence="2 3">
    <name type="scientific">Burkholderia phage BcepNazgul</name>
    <dbReference type="NCBI Taxonomy" id="242861"/>
    <lineage>
        <taxon>Viruses</taxon>
        <taxon>Duplodnaviria</taxon>
        <taxon>Heunggongvirae</taxon>
        <taxon>Uroviricota</taxon>
        <taxon>Caudoviricetes</taxon>
        <taxon>Casjensviridae</taxon>
        <taxon>Nazgulvirus</taxon>
        <taxon>Nazgulvirus bcepnazgul</taxon>
        <taxon>Burkholderia virus BcepNazgul</taxon>
    </lineage>
</organism>
<evidence type="ECO:0000313" key="2">
    <source>
        <dbReference type="EMBL" id="AAQ63343.1"/>
    </source>
</evidence>
<evidence type="ECO:0000259" key="1">
    <source>
        <dbReference type="Pfam" id="PF13550"/>
    </source>
</evidence>
<dbReference type="KEGG" id="vg:2559574"/>
<keyword evidence="3" id="KW-1185">Reference proteome</keyword>
<dbReference type="InterPro" id="IPR032876">
    <property type="entry name" value="J_dom"/>
</dbReference>
<proteinExistence type="predicted"/>